<dbReference type="RefSeq" id="WP_042207608.1">
    <property type="nucleotide sequence ID" value="NZ_CP009288.1"/>
</dbReference>
<dbReference type="Proteomes" id="UP000029409">
    <property type="component" value="Chromosome"/>
</dbReference>
<keyword evidence="3" id="KW-1185">Reference proteome</keyword>
<dbReference type="KEGG" id="pdu:PDUR_19255"/>
<keyword evidence="1" id="KW-0472">Membrane</keyword>
<reference evidence="2 3" key="1">
    <citation type="submission" date="2014-08" db="EMBL/GenBank/DDBJ databases">
        <title>Comparative genomics of the Paenibacillus odorifer group.</title>
        <authorList>
            <person name="den Bakker H.C."/>
            <person name="Tsai Y.-C."/>
            <person name="Martin N."/>
            <person name="Korlach J."/>
            <person name="Wiedmann M."/>
        </authorList>
    </citation>
    <scope>NUCLEOTIDE SEQUENCE [LARGE SCALE GENOMIC DNA]</scope>
    <source>
        <strain evidence="2 3">DSM 1735</strain>
    </source>
</reference>
<feature type="transmembrane region" description="Helical" evidence="1">
    <location>
        <begin position="6"/>
        <end position="28"/>
    </location>
</feature>
<dbReference type="STRING" id="44251.PDUR_19255"/>
<accession>A0A089HTY0</accession>
<keyword evidence="1" id="KW-0812">Transmembrane</keyword>
<organism evidence="2 3">
    <name type="scientific">Paenibacillus durus</name>
    <name type="common">Paenibacillus azotofixans</name>
    <dbReference type="NCBI Taxonomy" id="44251"/>
    <lineage>
        <taxon>Bacteria</taxon>
        <taxon>Bacillati</taxon>
        <taxon>Bacillota</taxon>
        <taxon>Bacilli</taxon>
        <taxon>Bacillales</taxon>
        <taxon>Paenibacillaceae</taxon>
        <taxon>Paenibacillus</taxon>
    </lineage>
</organism>
<evidence type="ECO:0000313" key="3">
    <source>
        <dbReference type="Proteomes" id="UP000029409"/>
    </source>
</evidence>
<proteinExistence type="predicted"/>
<protein>
    <submittedName>
        <fullName evidence="2">Mercury transporter</fullName>
    </submittedName>
</protein>
<dbReference type="eggNOG" id="ENOG50333EI">
    <property type="taxonomic scope" value="Bacteria"/>
</dbReference>
<dbReference type="EMBL" id="CP009288">
    <property type="protein sequence ID" value="AIQ13813.1"/>
    <property type="molecule type" value="Genomic_DNA"/>
</dbReference>
<dbReference type="OrthoDB" id="1778725at2"/>
<sequence>MTTLEELAQALIAIIRLGCICRFIYCMVRLSGAEEEATKYKKRSRNVVLFYILAESIWQVKELILFYYQ</sequence>
<evidence type="ECO:0000256" key="1">
    <source>
        <dbReference type="SAM" id="Phobius"/>
    </source>
</evidence>
<gene>
    <name evidence="2" type="ORF">PDUR_19255</name>
</gene>
<keyword evidence="1" id="KW-1133">Transmembrane helix</keyword>
<evidence type="ECO:0000313" key="2">
    <source>
        <dbReference type="EMBL" id="AIQ13813.1"/>
    </source>
</evidence>
<dbReference type="AlphaFoldDB" id="A0A089HTY0"/>
<name>A0A089HTY0_PAEDU</name>